<evidence type="ECO:0000256" key="2">
    <source>
        <dbReference type="ARBA" id="ARBA00002322"/>
    </source>
</evidence>
<feature type="signal peptide" evidence="11">
    <location>
        <begin position="1"/>
        <end position="25"/>
    </location>
</feature>
<evidence type="ECO:0000256" key="8">
    <source>
        <dbReference type="ARBA" id="ARBA00023002"/>
    </source>
</evidence>
<dbReference type="InterPro" id="IPR000823">
    <property type="entry name" value="Peroxidase_pln"/>
</dbReference>
<gene>
    <name evidence="13" type="ORF">V6N11_046821</name>
</gene>
<keyword evidence="11" id="KW-0964">Secreted</keyword>
<dbReference type="PROSITE" id="PS50873">
    <property type="entry name" value="PEROXIDASE_4"/>
    <property type="match status" value="1"/>
</dbReference>
<comment type="catalytic activity">
    <reaction evidence="1 11">
        <text>2 a phenolic donor + H2O2 = 2 a phenolic radical donor + 2 H2O</text>
        <dbReference type="Rhea" id="RHEA:56136"/>
        <dbReference type="ChEBI" id="CHEBI:15377"/>
        <dbReference type="ChEBI" id="CHEBI:16240"/>
        <dbReference type="ChEBI" id="CHEBI:139520"/>
        <dbReference type="ChEBI" id="CHEBI:139521"/>
        <dbReference type="EC" id="1.11.1.7"/>
    </reaction>
</comment>
<keyword evidence="7 11" id="KW-0479">Metal-binding</keyword>
<dbReference type="Pfam" id="PF00141">
    <property type="entry name" value="peroxidase"/>
    <property type="match status" value="1"/>
</dbReference>
<keyword evidence="9 11" id="KW-0408">Iron</keyword>
<evidence type="ECO:0000256" key="7">
    <source>
        <dbReference type="ARBA" id="ARBA00022723"/>
    </source>
</evidence>
<dbReference type="Proteomes" id="UP001396334">
    <property type="component" value="Unassembled WGS sequence"/>
</dbReference>
<evidence type="ECO:0000256" key="10">
    <source>
        <dbReference type="ARBA" id="ARBA00023157"/>
    </source>
</evidence>
<evidence type="ECO:0000259" key="12">
    <source>
        <dbReference type="PROSITE" id="PS50873"/>
    </source>
</evidence>
<reference evidence="13 14" key="1">
    <citation type="journal article" date="2024" name="G3 (Bethesda)">
        <title>Genome assembly of Hibiscus sabdariffa L. provides insights into metabolisms of medicinal natural products.</title>
        <authorList>
            <person name="Kim T."/>
        </authorList>
    </citation>
    <scope>NUCLEOTIDE SEQUENCE [LARGE SCALE GENOMIC DNA]</scope>
    <source>
        <strain evidence="13">TK-2024</strain>
        <tissue evidence="13">Old leaves</tissue>
    </source>
</reference>
<dbReference type="InterPro" id="IPR033905">
    <property type="entry name" value="Secretory_peroxidase"/>
</dbReference>
<dbReference type="PRINTS" id="PR00458">
    <property type="entry name" value="PEROXIDASE"/>
</dbReference>
<sequence length="330" mass="36426">MKVGYRFFILVVSLILFGIIDVCYAQKLNNNFYKETCSRVEKIVEEIIQNRSRSNPTLGAKLIRLQFHDCFVRGCDTSVLLDTVNDSKAEKEAIPNQSLSGFDVIDEIKTAIEMACPKVVSCADILALAARDAVSAPFKKWLWDVELGRRDGRVSLATETSGNIPGSFANISSLIQLFNRKGLDVNDLVVLSGAHTIGVSHCGAFSRRLYNFTGKGDADPSLDGAYAETLRKQCPNPASPTVTVEMDPESSVSFDNHYYHMLLQNKGLFVSDAALLADRNSNRAVIQLQRSPYSFFPAFAKSMKKMAAIEILTGNAGEIRQNCRVVNPLK</sequence>
<dbReference type="EMBL" id="JBBPBN010000390">
    <property type="protein sequence ID" value="KAK8487528.1"/>
    <property type="molecule type" value="Genomic_DNA"/>
</dbReference>
<accession>A0ABR2A3L4</accession>
<dbReference type="Gene3D" id="1.10.520.10">
    <property type="match status" value="1"/>
</dbReference>
<evidence type="ECO:0000256" key="3">
    <source>
        <dbReference type="ARBA" id="ARBA00006873"/>
    </source>
</evidence>
<comment type="cofactor">
    <cofactor evidence="11">
        <name>Ca(2+)</name>
        <dbReference type="ChEBI" id="CHEBI:29108"/>
    </cofactor>
    <text evidence="11">Binds 2 calcium ions per subunit.</text>
</comment>
<protein>
    <recommendedName>
        <fullName evidence="4 11">Peroxidase</fullName>
        <ecNumber evidence="4 11">1.11.1.7</ecNumber>
    </recommendedName>
</protein>
<evidence type="ECO:0000256" key="5">
    <source>
        <dbReference type="ARBA" id="ARBA00022559"/>
    </source>
</evidence>
<name>A0ABR2A3L4_9ROSI</name>
<keyword evidence="8 11" id="KW-0560">Oxidoreductase</keyword>
<dbReference type="PANTHER" id="PTHR31235">
    <property type="entry name" value="PEROXIDASE 25-RELATED"/>
    <property type="match status" value="1"/>
</dbReference>
<dbReference type="InterPro" id="IPR019793">
    <property type="entry name" value="Peroxidases_heam-ligand_BS"/>
</dbReference>
<dbReference type="CDD" id="cd00693">
    <property type="entry name" value="secretory_peroxidase"/>
    <property type="match status" value="1"/>
</dbReference>
<keyword evidence="6 11" id="KW-0349">Heme</keyword>
<feature type="chain" id="PRO_5044949919" description="Peroxidase" evidence="11">
    <location>
        <begin position="26"/>
        <end position="330"/>
    </location>
</feature>
<feature type="domain" description="Plant heme peroxidase family profile" evidence="12">
    <location>
        <begin position="27"/>
        <end position="327"/>
    </location>
</feature>
<dbReference type="InterPro" id="IPR010255">
    <property type="entry name" value="Haem_peroxidase_sf"/>
</dbReference>
<dbReference type="InterPro" id="IPR002016">
    <property type="entry name" value="Haem_peroxidase"/>
</dbReference>
<comment type="caution">
    <text evidence="13">The sequence shown here is derived from an EMBL/GenBank/DDBJ whole genome shotgun (WGS) entry which is preliminary data.</text>
</comment>
<dbReference type="SUPFAM" id="SSF48113">
    <property type="entry name" value="Heme-dependent peroxidases"/>
    <property type="match status" value="1"/>
</dbReference>
<evidence type="ECO:0000256" key="11">
    <source>
        <dbReference type="RuleBase" id="RU362060"/>
    </source>
</evidence>
<evidence type="ECO:0000256" key="4">
    <source>
        <dbReference type="ARBA" id="ARBA00012313"/>
    </source>
</evidence>
<keyword evidence="14" id="KW-1185">Reference proteome</keyword>
<evidence type="ECO:0000313" key="13">
    <source>
        <dbReference type="EMBL" id="KAK8487528.1"/>
    </source>
</evidence>
<keyword evidence="5 11" id="KW-0575">Peroxidase</keyword>
<keyword evidence="10" id="KW-1015">Disulfide bond</keyword>
<keyword evidence="11" id="KW-0106">Calcium</keyword>
<evidence type="ECO:0000256" key="6">
    <source>
        <dbReference type="ARBA" id="ARBA00022617"/>
    </source>
</evidence>
<proteinExistence type="inferred from homology"/>
<dbReference type="PROSITE" id="PS00436">
    <property type="entry name" value="PEROXIDASE_2"/>
    <property type="match status" value="1"/>
</dbReference>
<evidence type="ECO:0000256" key="9">
    <source>
        <dbReference type="ARBA" id="ARBA00023004"/>
    </source>
</evidence>
<comment type="similarity">
    <text evidence="11">Belongs to the peroxidase family. Classical plant (class III) peroxidase subfamily.</text>
</comment>
<organism evidence="13 14">
    <name type="scientific">Hibiscus sabdariffa</name>
    <name type="common">roselle</name>
    <dbReference type="NCBI Taxonomy" id="183260"/>
    <lineage>
        <taxon>Eukaryota</taxon>
        <taxon>Viridiplantae</taxon>
        <taxon>Streptophyta</taxon>
        <taxon>Embryophyta</taxon>
        <taxon>Tracheophyta</taxon>
        <taxon>Spermatophyta</taxon>
        <taxon>Magnoliopsida</taxon>
        <taxon>eudicotyledons</taxon>
        <taxon>Gunneridae</taxon>
        <taxon>Pentapetalae</taxon>
        <taxon>rosids</taxon>
        <taxon>malvids</taxon>
        <taxon>Malvales</taxon>
        <taxon>Malvaceae</taxon>
        <taxon>Malvoideae</taxon>
        <taxon>Hibiscus</taxon>
    </lineage>
</organism>
<dbReference type="Gene3D" id="1.10.420.10">
    <property type="entry name" value="Peroxidase, domain 2"/>
    <property type="match status" value="1"/>
</dbReference>
<keyword evidence="11" id="KW-0732">Signal</keyword>
<comment type="similarity">
    <text evidence="3">Belongs to the peroxidase family. Ascorbate peroxidase subfamily.</text>
</comment>
<comment type="subcellular location">
    <subcellularLocation>
        <location evidence="11">Secreted</location>
    </subcellularLocation>
</comment>
<dbReference type="PROSITE" id="PS00435">
    <property type="entry name" value="PEROXIDASE_1"/>
    <property type="match status" value="1"/>
</dbReference>
<comment type="function">
    <text evidence="2">Removal of H(2)O(2), oxidation of toxic reductants, biosynthesis and degradation of lignin, suberization, auxin catabolism, response to environmental stresses such as wounding, pathogen attack and oxidative stress. These functions might be dependent on each isozyme/isoform in each plant tissue.</text>
</comment>
<comment type="cofactor">
    <cofactor evidence="11">
        <name>heme b</name>
        <dbReference type="ChEBI" id="CHEBI:60344"/>
    </cofactor>
    <text evidence="11">Binds 1 heme b (iron(II)-protoporphyrin IX) group per subunit.</text>
</comment>
<keyword evidence="11" id="KW-0376">Hydrogen peroxide</keyword>
<dbReference type="EC" id="1.11.1.7" evidence="4 11"/>
<evidence type="ECO:0000313" key="14">
    <source>
        <dbReference type="Proteomes" id="UP001396334"/>
    </source>
</evidence>
<dbReference type="PRINTS" id="PR00461">
    <property type="entry name" value="PLPEROXIDASE"/>
</dbReference>
<dbReference type="InterPro" id="IPR019794">
    <property type="entry name" value="Peroxidases_AS"/>
</dbReference>
<evidence type="ECO:0000256" key="1">
    <source>
        <dbReference type="ARBA" id="ARBA00000189"/>
    </source>
</evidence>